<dbReference type="RefSeq" id="XP_049147500.1">
    <property type="nucleotide sequence ID" value="XM_049290355.1"/>
</dbReference>
<dbReference type="Proteomes" id="UP000830671">
    <property type="component" value="Chromosome 5"/>
</dbReference>
<protein>
    <submittedName>
        <fullName evidence="2">Uncharacterized protein</fullName>
    </submittedName>
</protein>
<evidence type="ECO:0000256" key="1">
    <source>
        <dbReference type="SAM" id="MobiDB-lite"/>
    </source>
</evidence>
<reference evidence="2" key="1">
    <citation type="journal article" date="2021" name="Mol. Plant Microbe Interact.">
        <title>Complete Genome Sequence of the Plant-Pathogenic Fungus Colletotrichum lupini.</title>
        <authorList>
            <person name="Baroncelli R."/>
            <person name="Pensec F."/>
            <person name="Da Lio D."/>
            <person name="Boufleur T."/>
            <person name="Vicente I."/>
            <person name="Sarrocco S."/>
            <person name="Picot A."/>
            <person name="Baraldi E."/>
            <person name="Sukno S."/>
            <person name="Thon M."/>
            <person name="Le Floch G."/>
        </authorList>
    </citation>
    <scope>NUCLEOTIDE SEQUENCE</scope>
    <source>
        <strain evidence="2">IMI 504893</strain>
    </source>
</reference>
<dbReference type="KEGG" id="clup:CLUP02_11387"/>
<proteinExistence type="predicted"/>
<dbReference type="GeneID" id="73345365"/>
<evidence type="ECO:0000313" key="2">
    <source>
        <dbReference type="EMBL" id="UQC85888.1"/>
    </source>
</evidence>
<evidence type="ECO:0000313" key="3">
    <source>
        <dbReference type="Proteomes" id="UP000830671"/>
    </source>
</evidence>
<dbReference type="PANTHER" id="PTHR37012">
    <property type="entry name" value="B-ZIP TRANSCRIPTION FACTOR (EUROFUNG)-RELATED"/>
    <property type="match status" value="1"/>
</dbReference>
<name>A0A9Q8SYI9_9PEZI</name>
<organism evidence="2 3">
    <name type="scientific">Colletotrichum lupini</name>
    <dbReference type="NCBI Taxonomy" id="145971"/>
    <lineage>
        <taxon>Eukaryota</taxon>
        <taxon>Fungi</taxon>
        <taxon>Dikarya</taxon>
        <taxon>Ascomycota</taxon>
        <taxon>Pezizomycotina</taxon>
        <taxon>Sordariomycetes</taxon>
        <taxon>Hypocreomycetidae</taxon>
        <taxon>Glomerellales</taxon>
        <taxon>Glomerellaceae</taxon>
        <taxon>Colletotrichum</taxon>
        <taxon>Colletotrichum acutatum species complex</taxon>
    </lineage>
</organism>
<sequence>MWYLKSPLQEITHDPSADYFAWPALRYRFAIAPHRYCSNLFWHMFKEHLRIVWPYDFRDCYIRNMQLGTYGLSPLFKEKIHDLRSWTMAPDFFAQFPELMQDIPKFPGQPSPAVALPFGLTLSRDVDGSKAARDDDEERSNSPRTENSTRDHILFPSFSHVSGLFLSELGIDGVTDCFDF</sequence>
<accession>A0A9Q8SYI9</accession>
<keyword evidence="3" id="KW-1185">Reference proteome</keyword>
<gene>
    <name evidence="2" type="ORF">CLUP02_11387</name>
</gene>
<dbReference type="Pfam" id="PF11905">
    <property type="entry name" value="DUF3425"/>
    <property type="match status" value="1"/>
</dbReference>
<dbReference type="InterPro" id="IPR021833">
    <property type="entry name" value="DUF3425"/>
</dbReference>
<feature type="region of interest" description="Disordered" evidence="1">
    <location>
        <begin position="128"/>
        <end position="150"/>
    </location>
</feature>
<dbReference type="PANTHER" id="PTHR37012:SF7">
    <property type="entry name" value="B-ZIP TRANSCRIPTION FACTOR (EUROFUNG)-RELATED"/>
    <property type="match status" value="1"/>
</dbReference>
<dbReference type="EMBL" id="CP019477">
    <property type="protein sequence ID" value="UQC85888.1"/>
    <property type="molecule type" value="Genomic_DNA"/>
</dbReference>
<dbReference type="AlphaFoldDB" id="A0A9Q8SYI9"/>